<keyword evidence="1" id="KW-0812">Transmembrane</keyword>
<organism evidence="2">
    <name type="scientific">Arundo donax</name>
    <name type="common">Giant reed</name>
    <name type="synonym">Donax arundinaceus</name>
    <dbReference type="NCBI Taxonomy" id="35708"/>
    <lineage>
        <taxon>Eukaryota</taxon>
        <taxon>Viridiplantae</taxon>
        <taxon>Streptophyta</taxon>
        <taxon>Embryophyta</taxon>
        <taxon>Tracheophyta</taxon>
        <taxon>Spermatophyta</taxon>
        <taxon>Magnoliopsida</taxon>
        <taxon>Liliopsida</taxon>
        <taxon>Poales</taxon>
        <taxon>Poaceae</taxon>
        <taxon>PACMAD clade</taxon>
        <taxon>Arundinoideae</taxon>
        <taxon>Arundineae</taxon>
        <taxon>Arundo</taxon>
    </lineage>
</organism>
<dbReference type="AlphaFoldDB" id="A0A0A9B5M9"/>
<accession>A0A0A9B5M9</accession>
<reference evidence="2" key="2">
    <citation type="journal article" date="2015" name="Data Brief">
        <title>Shoot transcriptome of the giant reed, Arundo donax.</title>
        <authorList>
            <person name="Barrero R.A."/>
            <person name="Guerrero F.D."/>
            <person name="Moolhuijzen P."/>
            <person name="Goolsby J.A."/>
            <person name="Tidwell J."/>
            <person name="Bellgard S.E."/>
            <person name="Bellgard M.I."/>
        </authorList>
    </citation>
    <scope>NUCLEOTIDE SEQUENCE</scope>
    <source>
        <tissue evidence="2">Shoot tissue taken approximately 20 cm above the soil surface</tissue>
    </source>
</reference>
<name>A0A0A9B5M9_ARUDO</name>
<feature type="transmembrane region" description="Helical" evidence="1">
    <location>
        <begin position="78"/>
        <end position="95"/>
    </location>
</feature>
<reference evidence="2" key="1">
    <citation type="submission" date="2014-09" db="EMBL/GenBank/DDBJ databases">
        <authorList>
            <person name="Magalhaes I.L.F."/>
            <person name="Oliveira U."/>
            <person name="Santos F.R."/>
            <person name="Vidigal T.H.D.A."/>
            <person name="Brescovit A.D."/>
            <person name="Santos A.J."/>
        </authorList>
    </citation>
    <scope>NUCLEOTIDE SEQUENCE</scope>
    <source>
        <tissue evidence="2">Shoot tissue taken approximately 20 cm above the soil surface</tissue>
    </source>
</reference>
<keyword evidence="1" id="KW-1133">Transmembrane helix</keyword>
<sequence length="104" mass="11615">MGRSEVVWNAGGVIIRAYGLADGTVPKYWYSYPLCRWNAPVFSKSYRTILHELNAGLQVNCRAPGESGALPKNGRCSTFIWLMLCLVPFSIRALVRTKQASYVT</sequence>
<dbReference type="EMBL" id="GBRH01241410">
    <property type="protein sequence ID" value="JAD56485.1"/>
    <property type="molecule type" value="Transcribed_RNA"/>
</dbReference>
<keyword evidence="1" id="KW-0472">Membrane</keyword>
<evidence type="ECO:0000256" key="1">
    <source>
        <dbReference type="SAM" id="Phobius"/>
    </source>
</evidence>
<protein>
    <submittedName>
        <fullName evidence="2">Uncharacterized protein</fullName>
    </submittedName>
</protein>
<proteinExistence type="predicted"/>
<evidence type="ECO:0000313" key="2">
    <source>
        <dbReference type="EMBL" id="JAD56485.1"/>
    </source>
</evidence>